<dbReference type="eggNOG" id="COG0530">
    <property type="taxonomic scope" value="Bacteria"/>
</dbReference>
<organism evidence="7 8">
    <name type="scientific">Thomasclavelia spiroformis DSM 1552</name>
    <dbReference type="NCBI Taxonomy" id="428126"/>
    <lineage>
        <taxon>Bacteria</taxon>
        <taxon>Bacillati</taxon>
        <taxon>Bacillota</taxon>
        <taxon>Erysipelotrichia</taxon>
        <taxon>Erysipelotrichales</taxon>
        <taxon>Coprobacillaceae</taxon>
        <taxon>Thomasclavelia</taxon>
    </lineage>
</organism>
<feature type="transmembrane region" description="Helical" evidence="5">
    <location>
        <begin position="38"/>
        <end position="59"/>
    </location>
</feature>
<feature type="transmembrane region" description="Helical" evidence="5">
    <location>
        <begin position="136"/>
        <end position="154"/>
    </location>
</feature>
<dbReference type="HOGENOM" id="CLU_007948_0_3_9"/>
<evidence type="ECO:0000313" key="7">
    <source>
        <dbReference type="EMBL" id="EDS74627.1"/>
    </source>
</evidence>
<dbReference type="InterPro" id="IPR044880">
    <property type="entry name" value="NCX_ion-bd_dom_sf"/>
</dbReference>
<evidence type="ECO:0000256" key="1">
    <source>
        <dbReference type="ARBA" id="ARBA00004141"/>
    </source>
</evidence>
<dbReference type="GO" id="GO:0008273">
    <property type="term" value="F:calcium, potassium:sodium antiporter activity"/>
    <property type="evidence" value="ECO:0007669"/>
    <property type="project" value="TreeGrafter"/>
</dbReference>
<dbReference type="InterPro" id="IPR004481">
    <property type="entry name" value="K/Na/Ca-exchanger"/>
</dbReference>
<dbReference type="GO" id="GO:0006874">
    <property type="term" value="P:intracellular calcium ion homeostasis"/>
    <property type="evidence" value="ECO:0007669"/>
    <property type="project" value="TreeGrafter"/>
</dbReference>
<dbReference type="GO" id="GO:0005886">
    <property type="term" value="C:plasma membrane"/>
    <property type="evidence" value="ECO:0007669"/>
    <property type="project" value="TreeGrafter"/>
</dbReference>
<dbReference type="Proteomes" id="UP000004910">
    <property type="component" value="Unassembled WGS sequence"/>
</dbReference>
<protein>
    <submittedName>
        <fullName evidence="7">K+-dependent Na+/Ca+ exchanger family protein</fullName>
    </submittedName>
</protein>
<comment type="subcellular location">
    <subcellularLocation>
        <location evidence="1">Membrane</location>
        <topology evidence="1">Multi-pass membrane protein</topology>
    </subcellularLocation>
</comment>
<evidence type="ECO:0000259" key="6">
    <source>
        <dbReference type="Pfam" id="PF01699"/>
    </source>
</evidence>
<reference evidence="7" key="2">
    <citation type="submission" date="2014-06" db="EMBL/GenBank/DDBJ databases">
        <title>Draft genome sequence of Clostridium spiroforme (DSM 1552).</title>
        <authorList>
            <person name="Sudarsanam P."/>
            <person name="Ley R."/>
            <person name="Guruge J."/>
            <person name="Turnbaugh P.J."/>
            <person name="Mahowald M."/>
            <person name="Liep D."/>
            <person name="Gordon J."/>
        </authorList>
    </citation>
    <scope>NUCLEOTIDE SEQUENCE</scope>
    <source>
        <strain evidence="7">DSM 1552</strain>
    </source>
</reference>
<name>B1C369_9FIRM</name>
<evidence type="ECO:0000256" key="5">
    <source>
        <dbReference type="SAM" id="Phobius"/>
    </source>
</evidence>
<reference evidence="7" key="1">
    <citation type="submission" date="2008-02" db="EMBL/GenBank/DDBJ databases">
        <authorList>
            <person name="Fulton L."/>
            <person name="Clifton S."/>
            <person name="Fulton B."/>
            <person name="Xu J."/>
            <person name="Minx P."/>
            <person name="Pepin K.H."/>
            <person name="Johnson M."/>
            <person name="Thiruvilangam P."/>
            <person name="Bhonagiri V."/>
            <person name="Nash W.E."/>
            <person name="Mardis E.R."/>
            <person name="Wilson R.K."/>
        </authorList>
    </citation>
    <scope>NUCLEOTIDE SEQUENCE [LARGE SCALE GENOMIC DNA]</scope>
    <source>
        <strain evidence="7">DSM 1552</strain>
    </source>
</reference>
<accession>B1C369</accession>
<dbReference type="InterPro" id="IPR004837">
    <property type="entry name" value="NaCa_Exmemb"/>
</dbReference>
<dbReference type="PANTHER" id="PTHR10846:SF8">
    <property type="entry name" value="INNER MEMBRANE PROTEIN YRBG"/>
    <property type="match status" value="1"/>
</dbReference>
<feature type="transmembrane region" description="Helical" evidence="5">
    <location>
        <begin position="95"/>
        <end position="115"/>
    </location>
</feature>
<evidence type="ECO:0000256" key="2">
    <source>
        <dbReference type="ARBA" id="ARBA00022692"/>
    </source>
</evidence>
<keyword evidence="3 5" id="KW-1133">Transmembrane helix</keyword>
<proteinExistence type="predicted"/>
<feature type="transmembrane region" description="Helical" evidence="5">
    <location>
        <begin position="209"/>
        <end position="231"/>
    </location>
</feature>
<feature type="transmembrane region" description="Helical" evidence="5">
    <location>
        <begin position="237"/>
        <end position="255"/>
    </location>
</feature>
<dbReference type="PANTHER" id="PTHR10846">
    <property type="entry name" value="SODIUM/POTASSIUM/CALCIUM EXCHANGER"/>
    <property type="match status" value="1"/>
</dbReference>
<dbReference type="RefSeq" id="WP_004610178.1">
    <property type="nucleotide sequence ID" value="NZ_CP102275.1"/>
</dbReference>
<feature type="transmembrane region" description="Helical" evidence="5">
    <location>
        <begin position="174"/>
        <end position="197"/>
    </location>
</feature>
<keyword evidence="4 5" id="KW-0472">Membrane</keyword>
<comment type="caution">
    <text evidence="7">The sequence shown here is derived from an EMBL/GenBank/DDBJ whole genome shotgun (WGS) entry which is preliminary data.</text>
</comment>
<dbReference type="Pfam" id="PF01699">
    <property type="entry name" value="Na_Ca_ex"/>
    <property type="match status" value="2"/>
</dbReference>
<sequence>MNIPPIVIGLTVVAFGTSAPEAAISIISGMNGDADLAIGNIIGSNVINVLVILGISGCVKCLKVNCNTYRYEIPFVMLITLLLIILGKLGEKLDFLDGIILWVLFFVFLCYLYQLAKRGENVAVSEIEKVRVQDTLFRLILVIILGITAIIFGSNLTIDAAVYIATEMNVSQRLIGLTVIAFGTSLPELVTSVTASLKGKCDLAVGNIVGSNIFNILFVLGTTALVCPEALVFKNSFIIDGMVAIGALFLLYIFIGKDFYLKRVGAVIMLISYVIYFVSLLYYRRSL</sequence>
<evidence type="ECO:0000256" key="3">
    <source>
        <dbReference type="ARBA" id="ARBA00022989"/>
    </source>
</evidence>
<dbReference type="GO" id="GO:0005262">
    <property type="term" value="F:calcium channel activity"/>
    <property type="evidence" value="ECO:0007669"/>
    <property type="project" value="TreeGrafter"/>
</dbReference>
<feature type="domain" description="Sodium/calcium exchanger membrane region" evidence="6">
    <location>
        <begin position="2"/>
        <end position="113"/>
    </location>
</feature>
<feature type="transmembrane region" description="Helical" evidence="5">
    <location>
        <begin position="71"/>
        <end position="89"/>
    </location>
</feature>
<dbReference type="EMBL" id="ABIK02000013">
    <property type="protein sequence ID" value="EDS74627.1"/>
    <property type="molecule type" value="Genomic_DNA"/>
</dbReference>
<dbReference type="Gene3D" id="1.20.1420.30">
    <property type="entry name" value="NCX, central ion-binding region"/>
    <property type="match status" value="1"/>
</dbReference>
<gene>
    <name evidence="7" type="ORF">CLOSPI_01682</name>
</gene>
<keyword evidence="8" id="KW-1185">Reference proteome</keyword>
<evidence type="ECO:0000256" key="4">
    <source>
        <dbReference type="ARBA" id="ARBA00023136"/>
    </source>
</evidence>
<feature type="domain" description="Sodium/calcium exchanger membrane region" evidence="6">
    <location>
        <begin position="139"/>
        <end position="279"/>
    </location>
</feature>
<dbReference type="NCBIfam" id="TIGR00367">
    <property type="entry name" value="calcium/sodium antiporter"/>
    <property type="match status" value="1"/>
</dbReference>
<dbReference type="STRING" id="428126.CLOSPI_01682"/>
<keyword evidence="2 5" id="KW-0812">Transmembrane</keyword>
<feature type="transmembrane region" description="Helical" evidence="5">
    <location>
        <begin position="264"/>
        <end position="283"/>
    </location>
</feature>
<evidence type="ECO:0000313" key="8">
    <source>
        <dbReference type="Proteomes" id="UP000004910"/>
    </source>
</evidence>
<dbReference type="AlphaFoldDB" id="B1C369"/>
<dbReference type="GeneID" id="94018404"/>